<keyword evidence="3" id="KW-1185">Reference proteome</keyword>
<accession>D0LJ10</accession>
<dbReference type="Proteomes" id="UP000001880">
    <property type="component" value="Chromosome"/>
</dbReference>
<evidence type="ECO:0000313" key="2">
    <source>
        <dbReference type="EMBL" id="ACY13039.1"/>
    </source>
</evidence>
<gene>
    <name evidence="2" type="ordered locus">Hoch_0398</name>
</gene>
<evidence type="ECO:0000313" key="3">
    <source>
        <dbReference type="Proteomes" id="UP000001880"/>
    </source>
</evidence>
<protein>
    <recommendedName>
        <fullName evidence="1">Immunity MXAN-0049 protein domain-containing protein</fullName>
    </recommendedName>
</protein>
<dbReference type="OrthoDB" id="1446751at2"/>
<dbReference type="HOGENOM" id="CLU_1287340_0_0_7"/>
<name>D0LJ10_HALO1</name>
<dbReference type="Pfam" id="PF07791">
    <property type="entry name" value="Imm11"/>
    <property type="match status" value="1"/>
</dbReference>
<evidence type="ECO:0000259" key="1">
    <source>
        <dbReference type="Pfam" id="PF07791"/>
    </source>
</evidence>
<reference evidence="2 3" key="1">
    <citation type="journal article" date="2010" name="Stand. Genomic Sci.">
        <title>Complete genome sequence of Haliangium ochraceum type strain (SMP-2).</title>
        <authorList>
            <consortium name="US DOE Joint Genome Institute (JGI-PGF)"/>
            <person name="Ivanova N."/>
            <person name="Daum C."/>
            <person name="Lang E."/>
            <person name="Abt B."/>
            <person name="Kopitz M."/>
            <person name="Saunders E."/>
            <person name="Lapidus A."/>
            <person name="Lucas S."/>
            <person name="Glavina Del Rio T."/>
            <person name="Nolan M."/>
            <person name="Tice H."/>
            <person name="Copeland A."/>
            <person name="Cheng J.F."/>
            <person name="Chen F."/>
            <person name="Bruce D."/>
            <person name="Goodwin L."/>
            <person name="Pitluck S."/>
            <person name="Mavromatis K."/>
            <person name="Pati A."/>
            <person name="Mikhailova N."/>
            <person name="Chen A."/>
            <person name="Palaniappan K."/>
            <person name="Land M."/>
            <person name="Hauser L."/>
            <person name="Chang Y.J."/>
            <person name="Jeffries C.D."/>
            <person name="Detter J.C."/>
            <person name="Brettin T."/>
            <person name="Rohde M."/>
            <person name="Goker M."/>
            <person name="Bristow J."/>
            <person name="Markowitz V."/>
            <person name="Eisen J.A."/>
            <person name="Hugenholtz P."/>
            <person name="Kyrpides N.C."/>
            <person name="Klenk H.P."/>
        </authorList>
    </citation>
    <scope>NUCLEOTIDE SEQUENCE [LARGE SCALE GENOMIC DNA]</scope>
    <source>
        <strain evidence="3">DSM 14365 / CIP 107738 / JCM 11303 / AJ 13395 / SMP-2</strain>
    </source>
</reference>
<feature type="domain" description="Immunity MXAN-0049 protein" evidence="1">
    <location>
        <begin position="127"/>
        <end position="203"/>
    </location>
</feature>
<dbReference type="EMBL" id="CP001804">
    <property type="protein sequence ID" value="ACY13039.1"/>
    <property type="molecule type" value="Genomic_DNA"/>
</dbReference>
<organism evidence="2 3">
    <name type="scientific">Haliangium ochraceum (strain DSM 14365 / JCM 11303 / SMP-2)</name>
    <dbReference type="NCBI Taxonomy" id="502025"/>
    <lineage>
        <taxon>Bacteria</taxon>
        <taxon>Pseudomonadati</taxon>
        <taxon>Myxococcota</taxon>
        <taxon>Polyangia</taxon>
        <taxon>Haliangiales</taxon>
        <taxon>Kofleriaceae</taxon>
        <taxon>Haliangium</taxon>
    </lineage>
</organism>
<dbReference type="InterPro" id="IPR012433">
    <property type="entry name" value="Imm11"/>
</dbReference>
<dbReference type="eggNOG" id="ENOG50343JZ">
    <property type="taxonomic scope" value="Bacteria"/>
</dbReference>
<dbReference type="AlphaFoldDB" id="D0LJ10"/>
<proteinExistence type="predicted"/>
<sequence>MTRDNRILDLSWDFDRINARNTKDAWLKKFPGWEEVTGLIGTRPLDVPNPILFEADFSVTPDLDFPFTDHAWPIMSRRMLDVLLSVGEFPHRCYPVRFVNNMAFADKRYLPDGSLRPEVVDDRFAAVQLTEYVDAVDWNASEYEREDIGIIEWITFAKLVLREPPGGFPPLFRIREKASMLLVSAEARRALEAAGIRGIAFDPLPGTSGPPQRD</sequence>
<dbReference type="KEGG" id="hoh:Hoch_0398"/>